<organism evidence="7 8">
    <name type="scientific">Mycoavidus cysteinexigens</name>
    <dbReference type="NCBI Taxonomy" id="1553431"/>
    <lineage>
        <taxon>Bacteria</taxon>
        <taxon>Pseudomonadati</taxon>
        <taxon>Pseudomonadota</taxon>
        <taxon>Betaproteobacteria</taxon>
        <taxon>Burkholderiales</taxon>
        <taxon>Burkholderiaceae</taxon>
        <taxon>Mycoavidus</taxon>
    </lineage>
</organism>
<dbReference type="NCBIfam" id="TIGR00608">
    <property type="entry name" value="radc"/>
    <property type="match status" value="1"/>
</dbReference>
<keyword evidence="1" id="KW-0645">Protease</keyword>
<evidence type="ECO:0000256" key="1">
    <source>
        <dbReference type="ARBA" id="ARBA00022670"/>
    </source>
</evidence>
<dbReference type="InterPro" id="IPR046778">
    <property type="entry name" value="UPF0758_N"/>
</dbReference>
<dbReference type="InterPro" id="IPR037518">
    <property type="entry name" value="MPN"/>
</dbReference>
<dbReference type="Proteomes" id="UP000282597">
    <property type="component" value="Chromosome"/>
</dbReference>
<evidence type="ECO:0000256" key="3">
    <source>
        <dbReference type="ARBA" id="ARBA00022801"/>
    </source>
</evidence>
<keyword evidence="8" id="KW-1185">Reference proteome</keyword>
<dbReference type="InterPro" id="IPR010994">
    <property type="entry name" value="RuvA_2-like"/>
</dbReference>
<comment type="similarity">
    <text evidence="6">Belongs to the UPF0758 family.</text>
</comment>
<keyword evidence="3" id="KW-0378">Hydrolase</keyword>
<keyword evidence="5" id="KW-0482">Metalloprotease</keyword>
<dbReference type="PANTHER" id="PTHR30471:SF3">
    <property type="entry name" value="UPF0758 PROTEIN YEES-RELATED"/>
    <property type="match status" value="1"/>
</dbReference>
<dbReference type="CDD" id="cd08071">
    <property type="entry name" value="MPN_DUF2466"/>
    <property type="match status" value="1"/>
</dbReference>
<protein>
    <submittedName>
        <fullName evidence="7">DNA repair protein RadC</fullName>
    </submittedName>
</protein>
<evidence type="ECO:0000256" key="4">
    <source>
        <dbReference type="ARBA" id="ARBA00022833"/>
    </source>
</evidence>
<evidence type="ECO:0000313" key="7">
    <source>
        <dbReference type="EMBL" id="BBE10257.1"/>
    </source>
</evidence>
<evidence type="ECO:0000256" key="2">
    <source>
        <dbReference type="ARBA" id="ARBA00022723"/>
    </source>
</evidence>
<sequence>MRQLTPQRGHAIRTWPNSERPREKLAQAGPAALSDAELLAIFLRVGVAGQSAVDLGRTLIHHFGSLRALLNASHADLKAVHGMGPAKIAQLHAMSELIQRALAEQLRNNTYLESPTAVRNYLKLLIGARPYEVFVCLYLDARHRLIRAEESARGTLTQTVVYPREIAKQALLLNAASLIVAHNHPSGAVAASPADRHLTQQLQTVLALFEIKLLDHFIVASNAILSFSEKGWI</sequence>
<accession>A0A2Z6EXW2</accession>
<dbReference type="InterPro" id="IPR025657">
    <property type="entry name" value="RadC_JAB"/>
</dbReference>
<evidence type="ECO:0000256" key="6">
    <source>
        <dbReference type="RuleBase" id="RU003797"/>
    </source>
</evidence>
<dbReference type="GO" id="GO:0006508">
    <property type="term" value="P:proteolysis"/>
    <property type="evidence" value="ECO:0007669"/>
    <property type="project" value="UniProtKB-KW"/>
</dbReference>
<dbReference type="InterPro" id="IPR001405">
    <property type="entry name" value="UPF0758"/>
</dbReference>
<dbReference type="Pfam" id="PF20582">
    <property type="entry name" value="UPF0758_N"/>
    <property type="match status" value="1"/>
</dbReference>
<name>A0A2Z6EXW2_9BURK</name>
<dbReference type="KEGG" id="mcys:MCB1EB_2096"/>
<dbReference type="PROSITE" id="PS50249">
    <property type="entry name" value="MPN"/>
    <property type="match status" value="1"/>
</dbReference>
<keyword evidence="2" id="KW-0479">Metal-binding</keyword>
<dbReference type="SUPFAM" id="SSF47781">
    <property type="entry name" value="RuvA domain 2-like"/>
    <property type="match status" value="1"/>
</dbReference>
<dbReference type="NCBIfam" id="NF000642">
    <property type="entry name" value="PRK00024.1"/>
    <property type="match status" value="1"/>
</dbReference>
<dbReference type="AlphaFoldDB" id="A0A2Z6EXW2"/>
<dbReference type="InterPro" id="IPR020891">
    <property type="entry name" value="UPF0758_CS"/>
</dbReference>
<evidence type="ECO:0000313" key="8">
    <source>
        <dbReference type="Proteomes" id="UP000282597"/>
    </source>
</evidence>
<gene>
    <name evidence="7" type="ORF">MCB1EB_2096</name>
</gene>
<dbReference type="Pfam" id="PF04002">
    <property type="entry name" value="RadC"/>
    <property type="match status" value="1"/>
</dbReference>
<dbReference type="GO" id="GO:0046872">
    <property type="term" value="F:metal ion binding"/>
    <property type="evidence" value="ECO:0007669"/>
    <property type="project" value="UniProtKB-KW"/>
</dbReference>
<dbReference type="Gene3D" id="3.40.140.10">
    <property type="entry name" value="Cytidine Deaminase, domain 2"/>
    <property type="match status" value="1"/>
</dbReference>
<reference evidence="7 8" key="1">
    <citation type="journal article" date="2018" name="Microbes Environ.">
        <title>Comparative Genomic Insights into Endofungal Lifestyles of Two Bacterial Endosymbionts, Mycoavidus cysteinexigens and Burkholderia rhizoxinica.</title>
        <authorList>
            <person name="Sharmin D."/>
            <person name="Guo Y."/>
            <person name="Nishizawa T."/>
            <person name="Ohshima S."/>
            <person name="Sato Y."/>
            <person name="Takashima Y."/>
            <person name="Narisawa K."/>
            <person name="Ohta H."/>
        </authorList>
    </citation>
    <scope>NUCLEOTIDE SEQUENCE [LARGE SCALE GENOMIC DNA]</scope>
    <source>
        <strain evidence="7 8">B1-EB</strain>
    </source>
</reference>
<dbReference type="GO" id="GO:0008237">
    <property type="term" value="F:metallopeptidase activity"/>
    <property type="evidence" value="ECO:0007669"/>
    <property type="project" value="UniProtKB-KW"/>
</dbReference>
<proteinExistence type="inferred from homology"/>
<dbReference type="Gene3D" id="1.10.150.20">
    <property type="entry name" value="5' to 3' exonuclease, C-terminal subdomain"/>
    <property type="match status" value="1"/>
</dbReference>
<dbReference type="EMBL" id="AP018150">
    <property type="protein sequence ID" value="BBE10257.1"/>
    <property type="molecule type" value="Genomic_DNA"/>
</dbReference>
<dbReference type="PROSITE" id="PS01302">
    <property type="entry name" value="UPF0758"/>
    <property type="match status" value="1"/>
</dbReference>
<evidence type="ECO:0000256" key="5">
    <source>
        <dbReference type="ARBA" id="ARBA00023049"/>
    </source>
</evidence>
<keyword evidence="4" id="KW-0862">Zinc</keyword>
<dbReference type="RefSeq" id="WP_045364377.1">
    <property type="nucleotide sequence ID" value="NZ_AP018150.1"/>
</dbReference>
<dbReference type="PANTHER" id="PTHR30471">
    <property type="entry name" value="DNA REPAIR PROTEIN RADC"/>
    <property type="match status" value="1"/>
</dbReference>